<feature type="domain" description="Peptidase S1" evidence="2">
    <location>
        <begin position="136"/>
        <end position="405"/>
    </location>
</feature>
<comment type="caution">
    <text evidence="3">The sequence shown here is derived from an EMBL/GenBank/DDBJ whole genome shotgun (WGS) entry which is preliminary data.</text>
</comment>
<dbReference type="GO" id="GO:0006508">
    <property type="term" value="P:proteolysis"/>
    <property type="evidence" value="ECO:0007669"/>
    <property type="project" value="InterPro"/>
</dbReference>
<dbReference type="CDD" id="cd00190">
    <property type="entry name" value="Tryp_SPc"/>
    <property type="match status" value="1"/>
</dbReference>
<evidence type="ECO:0000313" key="4">
    <source>
        <dbReference type="Proteomes" id="UP000729913"/>
    </source>
</evidence>
<dbReference type="Proteomes" id="UP000729913">
    <property type="component" value="Unassembled WGS sequence"/>
</dbReference>
<dbReference type="FunFam" id="2.40.10.10:FF:000068">
    <property type="entry name" value="transmembrane protease serine 2"/>
    <property type="match status" value="1"/>
</dbReference>
<dbReference type="PROSITE" id="PS50240">
    <property type="entry name" value="TRYPSIN_DOM"/>
    <property type="match status" value="1"/>
</dbReference>
<dbReference type="OrthoDB" id="238681at2759"/>
<dbReference type="SMART" id="SM00020">
    <property type="entry name" value="Tryp_SPc"/>
    <property type="match status" value="1"/>
</dbReference>
<name>A0A8J5R4C2_9HYME</name>
<dbReference type="Pfam" id="PF00089">
    <property type="entry name" value="Trypsin"/>
    <property type="match status" value="1"/>
</dbReference>
<dbReference type="InterPro" id="IPR051333">
    <property type="entry name" value="CLIP_Serine_Protease"/>
</dbReference>
<dbReference type="AlphaFoldDB" id="A0A8J5R4C2"/>
<dbReference type="PANTHER" id="PTHR24260:SF136">
    <property type="entry name" value="GH08193P-RELATED"/>
    <property type="match status" value="1"/>
</dbReference>
<proteinExistence type="predicted"/>
<dbReference type="EMBL" id="JAAOIC020000023">
    <property type="protein sequence ID" value="KAG8040252.1"/>
    <property type="molecule type" value="Genomic_DNA"/>
</dbReference>
<dbReference type="PANTHER" id="PTHR24260">
    <property type="match status" value="1"/>
</dbReference>
<accession>A0A8J5R4C2</accession>
<dbReference type="GO" id="GO:0004252">
    <property type="term" value="F:serine-type endopeptidase activity"/>
    <property type="evidence" value="ECO:0007669"/>
    <property type="project" value="InterPro"/>
</dbReference>
<reference evidence="3" key="1">
    <citation type="submission" date="2020-03" db="EMBL/GenBank/DDBJ databases">
        <authorList>
            <person name="Chebbi M.A."/>
            <person name="Drezen J.M."/>
        </authorList>
    </citation>
    <scope>NUCLEOTIDE SEQUENCE</scope>
    <source>
        <tissue evidence="3">Whole body</tissue>
    </source>
</reference>
<evidence type="ECO:0000256" key="1">
    <source>
        <dbReference type="ARBA" id="ARBA00023157"/>
    </source>
</evidence>
<dbReference type="InterPro" id="IPR018114">
    <property type="entry name" value="TRYPSIN_HIS"/>
</dbReference>
<keyword evidence="4" id="KW-1185">Reference proteome</keyword>
<feature type="non-terminal residue" evidence="3">
    <location>
        <position position="407"/>
    </location>
</feature>
<dbReference type="PROSITE" id="PS00134">
    <property type="entry name" value="TRYPSIN_HIS"/>
    <property type="match status" value="1"/>
</dbReference>
<keyword evidence="1" id="KW-1015">Disulfide bond</keyword>
<evidence type="ECO:0000259" key="2">
    <source>
        <dbReference type="PROSITE" id="PS50240"/>
    </source>
</evidence>
<organism evidence="3 4">
    <name type="scientific">Cotesia typhae</name>
    <dbReference type="NCBI Taxonomy" id="2053667"/>
    <lineage>
        <taxon>Eukaryota</taxon>
        <taxon>Metazoa</taxon>
        <taxon>Ecdysozoa</taxon>
        <taxon>Arthropoda</taxon>
        <taxon>Hexapoda</taxon>
        <taxon>Insecta</taxon>
        <taxon>Pterygota</taxon>
        <taxon>Neoptera</taxon>
        <taxon>Endopterygota</taxon>
        <taxon>Hymenoptera</taxon>
        <taxon>Apocrita</taxon>
        <taxon>Ichneumonoidea</taxon>
        <taxon>Braconidae</taxon>
        <taxon>Microgastrinae</taxon>
        <taxon>Cotesia</taxon>
    </lineage>
</organism>
<dbReference type="InterPro" id="IPR001254">
    <property type="entry name" value="Trypsin_dom"/>
</dbReference>
<protein>
    <recommendedName>
        <fullName evidence="2">Peptidase S1 domain-containing protein</fullName>
    </recommendedName>
</protein>
<evidence type="ECO:0000313" key="3">
    <source>
        <dbReference type="EMBL" id="KAG8040252.1"/>
    </source>
</evidence>
<sequence length="407" mass="46038">DYHGWINLRWPLAETIERIRRGEPLIYIVHFPKVIIVPDIVFISLDDTPLCVNVATDPLARIVELKHDLLPPQLDPASLPVNTTTKALTTTLTGAPPSLTTKPLTINHKLKKEDQSEKRKSFSTEEFDELSKGCGLINTDDNFKFEDNVRLRPRQWPWLAAIYVTNSTFEFHCSGTLISNRHILTAAHCTYYKDRKLSPNLLVVSLGRYRLDDWEEPLSDNYEVSSIDVHPDNKFSLTSEADLAILKLSRRVRFRPTVRHLCIQTHFEQKFGPVEERGYVAGWGDKTPASKEDREIVEESSVAKLHVAPIISPKKCLKSTRKLAEFITGNTFCSRSQNGVSGPCNGDSGAALAIPVSQKFYLLGIVSIAAVDKITFDETLVCDHKDFVVYVDVYPCTLWILQKIFEN</sequence>
<gene>
    <name evidence="3" type="ORF">G9C98_000822</name>
</gene>
<reference evidence="3" key="2">
    <citation type="submission" date="2021-04" db="EMBL/GenBank/DDBJ databases">
        <title>Genome-wide patterns of bracovirus chromosomal integration into multiple host tissues during parasitism.</title>
        <authorList>
            <person name="Chebbi M.A.C."/>
        </authorList>
    </citation>
    <scope>NUCLEOTIDE SEQUENCE</scope>
    <source>
        <tissue evidence="3">Whole body</tissue>
    </source>
</reference>